<dbReference type="InterPro" id="IPR018188">
    <property type="entry name" value="RNase_T2_His_AS_1"/>
</dbReference>
<dbReference type="PROSITE" id="PS00530">
    <property type="entry name" value="RNASE_T2_1"/>
    <property type="match status" value="1"/>
</dbReference>
<accession>A0A7W6V3E0</accession>
<dbReference type="Proteomes" id="UP000524535">
    <property type="component" value="Unassembled WGS sequence"/>
</dbReference>
<evidence type="ECO:0000256" key="2">
    <source>
        <dbReference type="RuleBase" id="RU004328"/>
    </source>
</evidence>
<proteinExistence type="inferred from homology"/>
<sequence>MMKKSSALREVLFAAAIMLATAVSALSPVNAQERRQDRQPDRAGNFDFYVLSLSWSPTFCATAKGGRNDQQCGIDKRFRFVVHGLWPQYEKGYPDFCRTSEPERVPRTVGEKMFDIMPSMGLVGHQWRKHGSCSGLNQETYFDKVRQAYERVAIPADLTRGDRPLSLSADEIEQKFLSANPGMSHRGIAASCEGRQLEEIRICLTKDLAFRDCAEVDRRGCTISQVTLPPAR</sequence>
<evidence type="ECO:0000256" key="3">
    <source>
        <dbReference type="SAM" id="SignalP"/>
    </source>
</evidence>
<dbReference type="Gene3D" id="3.90.730.10">
    <property type="entry name" value="Ribonuclease T2-like"/>
    <property type="match status" value="1"/>
</dbReference>
<keyword evidence="6" id="KW-0456">Lyase</keyword>
<protein>
    <submittedName>
        <fullName evidence="6">Ribonuclease T2</fullName>
        <ecNumber evidence="6">4.6.1.19</ecNumber>
    </submittedName>
</protein>
<dbReference type="EMBL" id="JACIGW010000005">
    <property type="protein sequence ID" value="MBB4350444.1"/>
    <property type="molecule type" value="Genomic_DNA"/>
</dbReference>
<dbReference type="GO" id="GO:0003723">
    <property type="term" value="F:RNA binding"/>
    <property type="evidence" value="ECO:0007669"/>
    <property type="project" value="InterPro"/>
</dbReference>
<evidence type="ECO:0000313" key="5">
    <source>
        <dbReference type="EMBL" id="MBB4413524.1"/>
    </source>
</evidence>
<dbReference type="SUPFAM" id="SSF55895">
    <property type="entry name" value="Ribonuclease Rh-like"/>
    <property type="match status" value="1"/>
</dbReference>
<comment type="caution">
    <text evidence="6">The sequence shown here is derived from an EMBL/GenBank/DDBJ whole genome shotgun (WGS) entry which is preliminary data.</text>
</comment>
<feature type="chain" id="PRO_5036405021" evidence="3">
    <location>
        <begin position="32"/>
        <end position="232"/>
    </location>
</feature>
<dbReference type="InterPro" id="IPR039378">
    <property type="entry name" value="RNase_T2_prok"/>
</dbReference>
<evidence type="ECO:0000313" key="9">
    <source>
        <dbReference type="Proteomes" id="UP000576087"/>
    </source>
</evidence>
<dbReference type="CDD" id="cd01062">
    <property type="entry name" value="RNase_T2_prok"/>
    <property type="match status" value="1"/>
</dbReference>
<keyword evidence="8" id="KW-1185">Reference proteome</keyword>
<dbReference type="GO" id="GO:0006401">
    <property type="term" value="P:RNA catabolic process"/>
    <property type="evidence" value="ECO:0007669"/>
    <property type="project" value="TreeGrafter"/>
</dbReference>
<dbReference type="PANTHER" id="PTHR11240">
    <property type="entry name" value="RIBONUCLEASE T2"/>
    <property type="match status" value="1"/>
</dbReference>
<evidence type="ECO:0000313" key="4">
    <source>
        <dbReference type="EMBL" id="MBB4350444.1"/>
    </source>
</evidence>
<dbReference type="Pfam" id="PF00445">
    <property type="entry name" value="Ribonuclease_T2"/>
    <property type="match status" value="1"/>
</dbReference>
<dbReference type="GO" id="GO:0033897">
    <property type="term" value="F:ribonuclease T2 activity"/>
    <property type="evidence" value="ECO:0007669"/>
    <property type="project" value="UniProtKB-EC"/>
</dbReference>
<evidence type="ECO:0000256" key="1">
    <source>
        <dbReference type="ARBA" id="ARBA00007469"/>
    </source>
</evidence>
<evidence type="ECO:0000313" key="6">
    <source>
        <dbReference type="EMBL" id="MBB4448157.1"/>
    </source>
</evidence>
<dbReference type="Proteomes" id="UP000576087">
    <property type="component" value="Unassembled WGS sequence"/>
</dbReference>
<dbReference type="InterPro" id="IPR036430">
    <property type="entry name" value="RNase_T2-like_sf"/>
</dbReference>
<evidence type="ECO:0000313" key="7">
    <source>
        <dbReference type="Proteomes" id="UP000520770"/>
    </source>
</evidence>
<gene>
    <name evidence="5" type="ORF">GGE31_004052</name>
    <name evidence="4" type="ORF">GGE33_004209</name>
    <name evidence="6" type="ORF">GGE35_003994</name>
</gene>
<name>A0A7W6V3E0_9HYPH</name>
<dbReference type="InterPro" id="IPR001568">
    <property type="entry name" value="RNase_T2-like"/>
</dbReference>
<comment type="similarity">
    <text evidence="1 2">Belongs to the RNase T2 family.</text>
</comment>
<dbReference type="EC" id="4.6.1.19" evidence="6"/>
<feature type="signal peptide" evidence="3">
    <location>
        <begin position="1"/>
        <end position="31"/>
    </location>
</feature>
<dbReference type="EMBL" id="JACIGY010000006">
    <property type="protein sequence ID" value="MBB4413524.1"/>
    <property type="molecule type" value="Genomic_DNA"/>
</dbReference>
<keyword evidence="3" id="KW-0732">Signal</keyword>
<dbReference type="Proteomes" id="UP000520770">
    <property type="component" value="Unassembled WGS sequence"/>
</dbReference>
<dbReference type="RefSeq" id="WP_394353677.1">
    <property type="nucleotide sequence ID" value="NZ_JACIGW010000005.1"/>
</dbReference>
<dbReference type="AlphaFoldDB" id="A0A7W6V3E0"/>
<dbReference type="EMBL" id="JACIHM010000006">
    <property type="protein sequence ID" value="MBB4448157.1"/>
    <property type="molecule type" value="Genomic_DNA"/>
</dbReference>
<reference evidence="7 8" key="1">
    <citation type="submission" date="2020-08" db="EMBL/GenBank/DDBJ databases">
        <title>Genomic Encyclopedia of Type Strains, Phase IV (KMG-V): Genome sequencing to study the core and pangenomes of soil and plant-associated prokaryotes.</title>
        <authorList>
            <person name="Whitman W."/>
        </authorList>
    </citation>
    <scope>NUCLEOTIDE SEQUENCE [LARGE SCALE GENOMIC DNA]</scope>
    <source>
        <strain evidence="5 8">SEMIA 444</strain>
        <strain evidence="4 7">SEMIA 448</strain>
        <strain evidence="6 9">SEMIA 452</strain>
    </source>
</reference>
<dbReference type="PANTHER" id="PTHR11240:SF22">
    <property type="entry name" value="RIBONUCLEASE T2"/>
    <property type="match status" value="1"/>
</dbReference>
<organism evidence="6 9">
    <name type="scientific">Aliirhizobium cellulosilyticum</name>
    <dbReference type="NCBI Taxonomy" id="393664"/>
    <lineage>
        <taxon>Bacteria</taxon>
        <taxon>Pseudomonadati</taxon>
        <taxon>Pseudomonadota</taxon>
        <taxon>Alphaproteobacteria</taxon>
        <taxon>Hyphomicrobiales</taxon>
        <taxon>Rhizobiaceae</taxon>
        <taxon>Aliirhizobium</taxon>
    </lineage>
</organism>
<evidence type="ECO:0000313" key="8">
    <source>
        <dbReference type="Proteomes" id="UP000524535"/>
    </source>
</evidence>